<organism evidence="7 8">
    <name type="scientific">Thalassiosira pseudonana</name>
    <name type="common">Marine diatom</name>
    <name type="synonym">Cyclotella nana</name>
    <dbReference type="NCBI Taxonomy" id="35128"/>
    <lineage>
        <taxon>Eukaryota</taxon>
        <taxon>Sar</taxon>
        <taxon>Stramenopiles</taxon>
        <taxon>Ochrophyta</taxon>
        <taxon>Bacillariophyta</taxon>
        <taxon>Coscinodiscophyceae</taxon>
        <taxon>Thalassiosirophycidae</taxon>
        <taxon>Thalassiosirales</taxon>
        <taxon>Thalassiosiraceae</taxon>
        <taxon>Thalassiosira</taxon>
    </lineage>
</organism>
<dbReference type="RefSeq" id="XP_002287218.1">
    <property type="nucleotide sequence ID" value="XM_002287182.1"/>
</dbReference>
<dbReference type="EMBL" id="CM000639">
    <property type="protein sequence ID" value="EED94661.1"/>
    <property type="molecule type" value="Genomic_DNA"/>
</dbReference>
<keyword evidence="1" id="KW-0813">Transport</keyword>
<proteinExistence type="predicted"/>
<feature type="signal peptide" evidence="5">
    <location>
        <begin position="1"/>
        <end position="19"/>
    </location>
</feature>
<reference evidence="7 8" key="2">
    <citation type="journal article" date="2008" name="Nature">
        <title>The Phaeodactylum genome reveals the evolutionary history of diatom genomes.</title>
        <authorList>
            <person name="Bowler C."/>
            <person name="Allen A.E."/>
            <person name="Badger J.H."/>
            <person name="Grimwood J."/>
            <person name="Jabbari K."/>
            <person name="Kuo A."/>
            <person name="Maheswari U."/>
            <person name="Martens C."/>
            <person name="Maumus F."/>
            <person name="Otillar R.P."/>
            <person name="Rayko E."/>
            <person name="Salamov A."/>
            <person name="Vandepoele K."/>
            <person name="Beszteri B."/>
            <person name="Gruber A."/>
            <person name="Heijde M."/>
            <person name="Katinka M."/>
            <person name="Mock T."/>
            <person name="Valentin K."/>
            <person name="Verret F."/>
            <person name="Berges J.A."/>
            <person name="Brownlee C."/>
            <person name="Cadoret J.P."/>
            <person name="Chiovitti A."/>
            <person name="Choi C.J."/>
            <person name="Coesel S."/>
            <person name="De Martino A."/>
            <person name="Detter J.C."/>
            <person name="Durkin C."/>
            <person name="Falciatore A."/>
            <person name="Fournet J."/>
            <person name="Haruta M."/>
            <person name="Huysman M.J."/>
            <person name="Jenkins B.D."/>
            <person name="Jiroutova K."/>
            <person name="Jorgensen R.E."/>
            <person name="Joubert Y."/>
            <person name="Kaplan A."/>
            <person name="Kroger N."/>
            <person name="Kroth P.G."/>
            <person name="La Roche J."/>
            <person name="Lindquist E."/>
            <person name="Lommer M."/>
            <person name="Martin-Jezequel V."/>
            <person name="Lopez P.J."/>
            <person name="Lucas S."/>
            <person name="Mangogna M."/>
            <person name="McGinnis K."/>
            <person name="Medlin L.K."/>
            <person name="Montsant A."/>
            <person name="Oudot-Le Secq M.P."/>
            <person name="Napoli C."/>
            <person name="Obornik M."/>
            <person name="Parker M.S."/>
            <person name="Petit J.L."/>
            <person name="Porcel B.M."/>
            <person name="Poulsen N."/>
            <person name="Robison M."/>
            <person name="Rychlewski L."/>
            <person name="Rynearson T.A."/>
            <person name="Schmutz J."/>
            <person name="Shapiro H."/>
            <person name="Siaut M."/>
            <person name="Stanley M."/>
            <person name="Sussman M.R."/>
            <person name="Taylor A.R."/>
            <person name="Vardi A."/>
            <person name="von Dassow P."/>
            <person name="Vyverman W."/>
            <person name="Willis A."/>
            <person name="Wyrwicz L.S."/>
            <person name="Rokhsar D.S."/>
            <person name="Weissenbach J."/>
            <person name="Armbrust E.V."/>
            <person name="Green B.R."/>
            <person name="Van de Peer Y."/>
            <person name="Grigoriev I.V."/>
        </authorList>
    </citation>
    <scope>NUCLEOTIDE SEQUENCE [LARGE SCALE GENOMIC DNA]</scope>
    <source>
        <strain evidence="7 8">CCMP1335</strain>
    </source>
</reference>
<sequence length="152" mass="16068">MKFPVAIILGATLTTATAAAFITRGNFCNAMTRSGVFNKVFGGTSSRAGSTAAYASPAEFAKAEIAANDVVVFSKSYCPFCTSTKQLLNKMNIDAKVYELDNMDNGADIQSALLDISGQRTVPNVFVKGKHLGGNDDTQAAARSGKLEEMLK</sequence>
<dbReference type="GO" id="GO:0005737">
    <property type="term" value="C:cytoplasm"/>
    <property type="evidence" value="ECO:0000318"/>
    <property type="project" value="GO_Central"/>
</dbReference>
<feature type="domain" description="Glutaredoxin" evidence="6">
    <location>
        <begin position="70"/>
        <end position="131"/>
    </location>
</feature>
<dbReference type="PaxDb" id="35128-Thaps26991"/>
<accession>B8BTV0</accession>
<dbReference type="InterPro" id="IPR011899">
    <property type="entry name" value="Glutaredoxin_euk/vir"/>
</dbReference>
<dbReference type="HOGENOM" id="CLU_026126_7_2_1"/>
<dbReference type="NCBIfam" id="TIGR02180">
    <property type="entry name" value="GRX_euk"/>
    <property type="match status" value="1"/>
</dbReference>
<dbReference type="PANTHER" id="PTHR45694">
    <property type="entry name" value="GLUTAREDOXIN 2"/>
    <property type="match status" value="1"/>
</dbReference>
<reference evidence="7 8" key="1">
    <citation type="journal article" date="2004" name="Science">
        <title>The genome of the diatom Thalassiosira pseudonana: ecology, evolution, and metabolism.</title>
        <authorList>
            <person name="Armbrust E.V."/>
            <person name="Berges J.A."/>
            <person name="Bowler C."/>
            <person name="Green B.R."/>
            <person name="Martinez D."/>
            <person name="Putnam N.H."/>
            <person name="Zhou S."/>
            <person name="Allen A.E."/>
            <person name="Apt K.E."/>
            <person name="Bechner M."/>
            <person name="Brzezinski M.A."/>
            <person name="Chaal B.K."/>
            <person name="Chiovitti A."/>
            <person name="Davis A.K."/>
            <person name="Demarest M.S."/>
            <person name="Detter J.C."/>
            <person name="Glavina T."/>
            <person name="Goodstein D."/>
            <person name="Hadi M.Z."/>
            <person name="Hellsten U."/>
            <person name="Hildebrand M."/>
            <person name="Jenkins B.D."/>
            <person name="Jurka J."/>
            <person name="Kapitonov V.V."/>
            <person name="Kroger N."/>
            <person name="Lau W.W."/>
            <person name="Lane T.W."/>
            <person name="Larimer F.W."/>
            <person name="Lippmeier J.C."/>
            <person name="Lucas S."/>
            <person name="Medina M."/>
            <person name="Montsant A."/>
            <person name="Obornik M."/>
            <person name="Parker M.S."/>
            <person name="Palenik B."/>
            <person name="Pazour G.J."/>
            <person name="Richardson P.M."/>
            <person name="Rynearson T.A."/>
            <person name="Saito M.A."/>
            <person name="Schwartz D.C."/>
            <person name="Thamatrakoln K."/>
            <person name="Valentin K."/>
            <person name="Vardi A."/>
            <person name="Wilkerson F.P."/>
            <person name="Rokhsar D.S."/>
        </authorList>
    </citation>
    <scope>NUCLEOTIDE SEQUENCE [LARGE SCALE GENOMIC DNA]</scope>
    <source>
        <strain evidence="7 8">CCMP1335</strain>
    </source>
</reference>
<dbReference type="PROSITE" id="PS00195">
    <property type="entry name" value="GLUTAREDOXIN_1"/>
    <property type="match status" value="1"/>
</dbReference>
<evidence type="ECO:0000256" key="1">
    <source>
        <dbReference type="ARBA" id="ARBA00022448"/>
    </source>
</evidence>
<dbReference type="PANTHER" id="PTHR45694:SF18">
    <property type="entry name" value="GLUTAREDOXIN-1-RELATED"/>
    <property type="match status" value="1"/>
</dbReference>
<dbReference type="InterPro" id="IPR014025">
    <property type="entry name" value="Glutaredoxin_subgr"/>
</dbReference>
<dbReference type="InParanoid" id="B8BTV0"/>
<dbReference type="FunFam" id="3.40.30.10:FF:000026">
    <property type="entry name" value="Glutaredoxin 2"/>
    <property type="match status" value="1"/>
</dbReference>
<protein>
    <recommendedName>
        <fullName evidence="6">Glutaredoxin domain-containing protein</fullName>
    </recommendedName>
</protein>
<evidence type="ECO:0000256" key="5">
    <source>
        <dbReference type="SAM" id="SignalP"/>
    </source>
</evidence>
<dbReference type="InterPro" id="IPR036249">
    <property type="entry name" value="Thioredoxin-like_sf"/>
</dbReference>
<evidence type="ECO:0000259" key="6">
    <source>
        <dbReference type="Pfam" id="PF00462"/>
    </source>
</evidence>
<keyword evidence="5" id="KW-0732">Signal</keyword>
<dbReference type="PROSITE" id="PS51354">
    <property type="entry name" value="GLUTAREDOXIN_2"/>
    <property type="match status" value="1"/>
</dbReference>
<dbReference type="AlphaFoldDB" id="B8BTV0"/>
<dbReference type="GO" id="GO:0034599">
    <property type="term" value="P:cellular response to oxidative stress"/>
    <property type="evidence" value="ECO:0000318"/>
    <property type="project" value="GO_Central"/>
</dbReference>
<keyword evidence="2" id="KW-0249">Electron transport</keyword>
<feature type="chain" id="PRO_5002868620" description="Glutaredoxin domain-containing protein" evidence="5">
    <location>
        <begin position="20"/>
        <end position="152"/>
    </location>
</feature>
<keyword evidence="4" id="KW-0676">Redox-active center</keyword>
<dbReference type="Proteomes" id="UP000001449">
    <property type="component" value="Chromosome 2"/>
</dbReference>
<gene>
    <name evidence="7" type="ORF">THAPSDRAFT_270291</name>
</gene>
<dbReference type="eggNOG" id="KOG1752">
    <property type="taxonomic scope" value="Eukaryota"/>
</dbReference>
<evidence type="ECO:0000256" key="2">
    <source>
        <dbReference type="ARBA" id="ARBA00022982"/>
    </source>
</evidence>
<evidence type="ECO:0000256" key="4">
    <source>
        <dbReference type="ARBA" id="ARBA00023284"/>
    </source>
</evidence>
<keyword evidence="8" id="KW-1185">Reference proteome</keyword>
<dbReference type="KEGG" id="tps:THAPSDRAFT_270291"/>
<dbReference type="Gene3D" id="3.40.30.10">
    <property type="entry name" value="Glutaredoxin"/>
    <property type="match status" value="1"/>
</dbReference>
<dbReference type="GO" id="GO:0015038">
    <property type="term" value="F:glutathione disulfide oxidoreductase activity"/>
    <property type="evidence" value="ECO:0000318"/>
    <property type="project" value="GO_Central"/>
</dbReference>
<dbReference type="Pfam" id="PF00462">
    <property type="entry name" value="Glutaredoxin"/>
    <property type="match status" value="1"/>
</dbReference>
<dbReference type="CDD" id="cd03419">
    <property type="entry name" value="GRX_GRXh_1_2_like"/>
    <property type="match status" value="1"/>
</dbReference>
<keyword evidence="3" id="KW-1015">Disulfide bond</keyword>
<dbReference type="InterPro" id="IPR002109">
    <property type="entry name" value="Glutaredoxin"/>
</dbReference>
<dbReference type="SUPFAM" id="SSF52833">
    <property type="entry name" value="Thioredoxin-like"/>
    <property type="match status" value="1"/>
</dbReference>
<dbReference type="STRING" id="35128.B8BTV0"/>
<dbReference type="GeneID" id="7448684"/>
<dbReference type="FunCoup" id="B8BTV0">
    <property type="interactions" value="88"/>
</dbReference>
<name>B8BTV0_THAPS</name>
<dbReference type="InterPro" id="IPR011767">
    <property type="entry name" value="GLR_AS"/>
</dbReference>
<evidence type="ECO:0000313" key="8">
    <source>
        <dbReference type="Proteomes" id="UP000001449"/>
    </source>
</evidence>
<evidence type="ECO:0000313" key="7">
    <source>
        <dbReference type="EMBL" id="EED94661.1"/>
    </source>
</evidence>
<dbReference type="PRINTS" id="PR00160">
    <property type="entry name" value="GLUTAREDOXIN"/>
</dbReference>
<evidence type="ECO:0000256" key="3">
    <source>
        <dbReference type="ARBA" id="ARBA00023157"/>
    </source>
</evidence>